<dbReference type="KEGG" id="ccj:UL81_00390"/>
<organism evidence="1 2">
    <name type="scientific">Corynebacterium camporealensis</name>
    <dbReference type="NCBI Taxonomy" id="161896"/>
    <lineage>
        <taxon>Bacteria</taxon>
        <taxon>Bacillati</taxon>
        <taxon>Actinomycetota</taxon>
        <taxon>Actinomycetes</taxon>
        <taxon>Mycobacteriales</taxon>
        <taxon>Corynebacteriaceae</taxon>
        <taxon>Corynebacterium</taxon>
    </lineage>
</organism>
<evidence type="ECO:0000313" key="2">
    <source>
        <dbReference type="Proteomes" id="UP000033566"/>
    </source>
</evidence>
<dbReference type="HOGENOM" id="CLU_147896_0_0_11"/>
<dbReference type="AlphaFoldDB" id="A0A0F6T9Y9"/>
<evidence type="ECO:0000313" key="1">
    <source>
        <dbReference type="EMBL" id="AKE38071.1"/>
    </source>
</evidence>
<proteinExistence type="predicted"/>
<dbReference type="Proteomes" id="UP000033566">
    <property type="component" value="Chromosome"/>
</dbReference>
<gene>
    <name evidence="1" type="ORF">UL81_00390</name>
</gene>
<dbReference type="PATRIC" id="fig|161896.4.peg.78"/>
<name>A0A0F6T9Y9_9CORY</name>
<protein>
    <submittedName>
        <fullName evidence="1">Uncharacterized protein</fullName>
    </submittedName>
</protein>
<dbReference type="RefSeq" id="WP_035106057.1">
    <property type="nucleotide sequence ID" value="NZ_CP011311.1"/>
</dbReference>
<reference evidence="1 2" key="1">
    <citation type="journal article" date="2015" name="Genome Announc.">
        <title>Complete Genome Sequence of Corynebacterium camporealensis DSM 44610, Isolated from the Milk of a Manchega Sheep with Subclinical Mastitis.</title>
        <authorList>
            <person name="Ruckert C."/>
            <person name="Albersmeier A."/>
            <person name="Winkler A."/>
            <person name="Tauch A."/>
        </authorList>
    </citation>
    <scope>NUCLEOTIDE SEQUENCE [LARGE SCALE GENOMIC DNA]</scope>
    <source>
        <strain evidence="1 2">DSM 44610</strain>
    </source>
</reference>
<keyword evidence="2" id="KW-1185">Reference proteome</keyword>
<sequence>MSVQPKYIVSGGLVLLAVLAVGFTAGVSLASTHVALGTFLFSSALMLGPFVGVALLGCARVLAKSRLSRALYAVGGLLVLSAVLSIMLVPLGSPQVMIAMFISGLFVGSAALAAQARYV</sequence>
<dbReference type="STRING" id="161896.UL81_00390"/>
<accession>A0A0F6T9Y9</accession>
<dbReference type="EMBL" id="CP011311">
    <property type="protein sequence ID" value="AKE38071.1"/>
    <property type="molecule type" value="Genomic_DNA"/>
</dbReference>